<keyword evidence="2" id="KW-0288">FMN</keyword>
<dbReference type="PANTHER" id="PTHR43278">
    <property type="entry name" value="NAD(P)H-DEPENDENT FMN-CONTAINING OXIDOREDUCTASE YWQN-RELATED"/>
    <property type="match status" value="1"/>
</dbReference>
<dbReference type="InterPro" id="IPR029039">
    <property type="entry name" value="Flavoprotein-like_sf"/>
</dbReference>
<feature type="domain" description="NADPH-dependent FMN reductase-like" evidence="3">
    <location>
        <begin position="6"/>
        <end position="156"/>
    </location>
</feature>
<dbReference type="InterPro" id="IPR051796">
    <property type="entry name" value="ISF_SsuE-like"/>
</dbReference>
<evidence type="ECO:0000313" key="5">
    <source>
        <dbReference type="Proteomes" id="UP000315534"/>
    </source>
</evidence>
<evidence type="ECO:0000256" key="1">
    <source>
        <dbReference type="ARBA" id="ARBA00022630"/>
    </source>
</evidence>
<name>A0A523XJM5_UNCT6</name>
<gene>
    <name evidence="4" type="ORF">E3J38_07135</name>
</gene>
<sequence>MIPVNIKVLGISGTPIKDGNCDTMVQEALKTAAEIEGVETEFITMAGKRVALCQHCQWCIENRSPCKIKDHGRTILSKMTEADGIILGAPTWNVKAAPLINILISRWRYYHFFTYEFGKKIVGVLTVGFLNEGLEGALYDLEILGRGAGPVVARGWACASTAAFGQRPVYLEHGVLDDPAGMARVRNVAIKVVEFARMIRHAIDAGVELPDEYKRTFRGARVKEKEKKIFVNGVWRDKQ</sequence>
<evidence type="ECO:0000259" key="3">
    <source>
        <dbReference type="Pfam" id="PF03358"/>
    </source>
</evidence>
<accession>A0A523XJM5</accession>
<keyword evidence="1" id="KW-0285">Flavoprotein</keyword>
<organism evidence="4 5">
    <name type="scientific">candidate division TA06 bacterium</name>
    <dbReference type="NCBI Taxonomy" id="2250710"/>
    <lineage>
        <taxon>Bacteria</taxon>
        <taxon>Bacteria division TA06</taxon>
    </lineage>
</organism>
<dbReference type="AlphaFoldDB" id="A0A523XJM5"/>
<dbReference type="InterPro" id="IPR005025">
    <property type="entry name" value="FMN_Rdtase-like_dom"/>
</dbReference>
<dbReference type="Proteomes" id="UP000315534">
    <property type="component" value="Unassembled WGS sequence"/>
</dbReference>
<evidence type="ECO:0000256" key="2">
    <source>
        <dbReference type="ARBA" id="ARBA00022643"/>
    </source>
</evidence>
<evidence type="ECO:0000313" key="4">
    <source>
        <dbReference type="EMBL" id="TET79494.1"/>
    </source>
</evidence>
<comment type="caution">
    <text evidence="4">The sequence shown here is derived from an EMBL/GenBank/DDBJ whole genome shotgun (WGS) entry which is preliminary data.</text>
</comment>
<proteinExistence type="predicted"/>
<reference evidence="4 5" key="1">
    <citation type="submission" date="2019-03" db="EMBL/GenBank/DDBJ databases">
        <title>Metabolic potential of uncultured bacteria and archaea associated with petroleum seepage in deep-sea sediments.</title>
        <authorList>
            <person name="Dong X."/>
            <person name="Hubert C."/>
        </authorList>
    </citation>
    <scope>NUCLEOTIDE SEQUENCE [LARGE SCALE GENOMIC DNA]</scope>
    <source>
        <strain evidence="4">E29_bin36</strain>
    </source>
</reference>
<dbReference type="EMBL" id="SOIP01000416">
    <property type="protein sequence ID" value="TET79494.1"/>
    <property type="molecule type" value="Genomic_DNA"/>
</dbReference>
<dbReference type="PANTHER" id="PTHR43278:SF1">
    <property type="entry name" value="IRON-SULFUR FLAVOPROTEIN MJ1083"/>
    <property type="match status" value="1"/>
</dbReference>
<dbReference type="SUPFAM" id="SSF52218">
    <property type="entry name" value="Flavoproteins"/>
    <property type="match status" value="1"/>
</dbReference>
<dbReference type="GO" id="GO:0016491">
    <property type="term" value="F:oxidoreductase activity"/>
    <property type="evidence" value="ECO:0007669"/>
    <property type="project" value="InterPro"/>
</dbReference>
<dbReference type="Pfam" id="PF03358">
    <property type="entry name" value="FMN_red"/>
    <property type="match status" value="1"/>
</dbReference>
<dbReference type="Gene3D" id="3.40.50.360">
    <property type="match status" value="1"/>
</dbReference>
<protein>
    <submittedName>
        <fullName evidence="4">Flavodoxin family protein</fullName>
    </submittedName>
</protein>